<feature type="compositionally biased region" description="Polar residues" evidence="1">
    <location>
        <begin position="41"/>
        <end position="53"/>
    </location>
</feature>
<comment type="caution">
    <text evidence="2">The sequence shown here is derived from an EMBL/GenBank/DDBJ whole genome shotgun (WGS) entry which is preliminary data.</text>
</comment>
<sequence>MPPKPKPLTAARRTGASGQGRAVSGRWKGLSARLRRGFGDSTATAGTVPSRSDTMIFASPASPEAEWRWPIRRLTEPSATELRGTPWRPKTSVRARTSMGSPMAVPVPCASTYCTVAGSTVRYTLSSRSIWASRLGVVTPMVRPSLLTATPLIAPRTRSPSRSAAAIGFSTRAAAPSPGT</sequence>
<name>A0A1Y2NT28_STRFR</name>
<dbReference type="Proteomes" id="UP000194318">
    <property type="component" value="Unassembled WGS sequence"/>
</dbReference>
<organism evidence="2 3">
    <name type="scientific">Streptomyces fradiae ATCC 10745 = DSM 40063</name>
    <dbReference type="NCBI Taxonomy" id="1319510"/>
    <lineage>
        <taxon>Bacteria</taxon>
        <taxon>Bacillati</taxon>
        <taxon>Actinomycetota</taxon>
        <taxon>Actinomycetes</taxon>
        <taxon>Kitasatosporales</taxon>
        <taxon>Streptomycetaceae</taxon>
        <taxon>Streptomyces</taxon>
    </lineage>
</organism>
<gene>
    <name evidence="2" type="ORF">BG846_03696</name>
</gene>
<evidence type="ECO:0000256" key="1">
    <source>
        <dbReference type="SAM" id="MobiDB-lite"/>
    </source>
</evidence>
<evidence type="ECO:0000313" key="2">
    <source>
        <dbReference type="EMBL" id="OSY50682.1"/>
    </source>
</evidence>
<feature type="region of interest" description="Disordered" evidence="1">
    <location>
        <begin position="1"/>
        <end position="55"/>
    </location>
</feature>
<accession>A0A1Y2NT28</accession>
<dbReference type="AlphaFoldDB" id="A0A1Y2NT28"/>
<dbReference type="EMBL" id="MIFZ01000275">
    <property type="protein sequence ID" value="OSY50682.1"/>
    <property type="molecule type" value="Genomic_DNA"/>
</dbReference>
<reference evidence="2 3" key="1">
    <citation type="submission" date="2016-09" db="EMBL/GenBank/DDBJ databases">
        <title>Streptomyces fradiae DSM40063, a candidate organism with high potential of specific P450 cytochromes.</title>
        <authorList>
            <person name="Grumaz C."/>
            <person name="Vainshtein Y."/>
            <person name="Kirstahler P."/>
            <person name="Sohn K."/>
        </authorList>
    </citation>
    <scope>NUCLEOTIDE SEQUENCE [LARGE SCALE GENOMIC DNA]</scope>
    <source>
        <strain evidence="2 3">DSM 40063</strain>
    </source>
</reference>
<protein>
    <submittedName>
        <fullName evidence="2">Uncharacterized protein</fullName>
    </submittedName>
</protein>
<evidence type="ECO:0000313" key="3">
    <source>
        <dbReference type="Proteomes" id="UP000194318"/>
    </source>
</evidence>
<proteinExistence type="predicted"/>